<organism evidence="9 10">
    <name type="scientific">Artemia franciscana</name>
    <name type="common">Brine shrimp</name>
    <name type="synonym">Artemia sanfranciscana</name>
    <dbReference type="NCBI Taxonomy" id="6661"/>
    <lineage>
        <taxon>Eukaryota</taxon>
        <taxon>Metazoa</taxon>
        <taxon>Ecdysozoa</taxon>
        <taxon>Arthropoda</taxon>
        <taxon>Crustacea</taxon>
        <taxon>Branchiopoda</taxon>
        <taxon>Anostraca</taxon>
        <taxon>Artemiidae</taxon>
        <taxon>Artemia</taxon>
    </lineage>
</organism>
<sequence>MVSIDDPSIIYADAEEIAAMRNQEQRRVRLYLAPLASCEDIANSTSNSSPLVMTKTRRSSNRPDLNDDFESDSPRRTLLPNDRSELRNSDCEMNDTADTPQKIILPTDRWNIIYTILIIHGVGTLMPWNMFITAKDYFVNYKLEGSDYASNFLPILGFMSQVPNMLLNWTNVFVSCGGNLTIRVISSILVMVLVFIATVILAMVNSSEWQYEFYVTTMALVVILNMAGGIYQNTVYGMAAKLPSRYTGAVVLGSNVSGTITAIVNIVTIAVAPNVRTSAIYYFITALFILLVCFVTFFALPLNNFYSYNEALIERQQKQLQNSTGTKPRTPYWTIFKKCLPQCFNVFFVFFVTLSIFPSVHSDIKQADPNFFIEGRYYTAVTCFLTFNVTAMLGNMIPSLGQWPGPKFLVIPVLLRLLFIPFFLFCNYQPLGVTRTLPVFFENDWVYWTGAVLLGLSSGYYSSLAMMYCPRTVDPDQAATAGMFAAASLITGIFVGVNFSIVMPKIVSV</sequence>
<evidence type="ECO:0000256" key="1">
    <source>
        <dbReference type="ARBA" id="ARBA00004141"/>
    </source>
</evidence>
<dbReference type="InterPro" id="IPR036259">
    <property type="entry name" value="MFS_trans_sf"/>
</dbReference>
<feature type="transmembrane region" description="Helical" evidence="8">
    <location>
        <begin position="252"/>
        <end position="273"/>
    </location>
</feature>
<feature type="region of interest" description="Disordered" evidence="7">
    <location>
        <begin position="45"/>
        <end position="92"/>
    </location>
</feature>
<feature type="transmembrane region" description="Helical" evidence="8">
    <location>
        <begin position="112"/>
        <end position="132"/>
    </location>
</feature>
<feature type="transmembrane region" description="Helical" evidence="8">
    <location>
        <begin position="481"/>
        <end position="503"/>
    </location>
</feature>
<evidence type="ECO:0008006" key="11">
    <source>
        <dbReference type="Google" id="ProtNLM"/>
    </source>
</evidence>
<evidence type="ECO:0000256" key="5">
    <source>
        <dbReference type="ARBA" id="ARBA00022989"/>
    </source>
</evidence>
<keyword evidence="3" id="KW-0813">Transport</keyword>
<dbReference type="AlphaFoldDB" id="A0AA88HKG8"/>
<evidence type="ECO:0000313" key="9">
    <source>
        <dbReference type="EMBL" id="KAK2710658.1"/>
    </source>
</evidence>
<reference evidence="9" key="1">
    <citation type="submission" date="2023-07" db="EMBL/GenBank/DDBJ databases">
        <title>Chromosome-level genome assembly of Artemia franciscana.</title>
        <authorList>
            <person name="Jo E."/>
        </authorList>
    </citation>
    <scope>NUCLEOTIDE SEQUENCE</scope>
    <source>
        <tissue evidence="9">Whole body</tissue>
    </source>
</reference>
<evidence type="ECO:0000256" key="2">
    <source>
        <dbReference type="ARBA" id="ARBA00007965"/>
    </source>
</evidence>
<dbReference type="PIRSF" id="PIRSF016379">
    <property type="entry name" value="ENT"/>
    <property type="match status" value="1"/>
</dbReference>
<comment type="caution">
    <text evidence="9">The sequence shown here is derived from an EMBL/GenBank/DDBJ whole genome shotgun (WGS) entry which is preliminary data.</text>
</comment>
<dbReference type="PANTHER" id="PTHR10332">
    <property type="entry name" value="EQUILIBRATIVE NUCLEOSIDE TRANSPORTER"/>
    <property type="match status" value="1"/>
</dbReference>
<comment type="subcellular location">
    <subcellularLocation>
        <location evidence="1">Membrane</location>
        <topology evidence="1">Multi-pass membrane protein</topology>
    </subcellularLocation>
</comment>
<evidence type="ECO:0000256" key="3">
    <source>
        <dbReference type="ARBA" id="ARBA00022448"/>
    </source>
</evidence>
<gene>
    <name evidence="9" type="ORF">QYM36_011991</name>
</gene>
<evidence type="ECO:0000256" key="4">
    <source>
        <dbReference type="ARBA" id="ARBA00022692"/>
    </source>
</evidence>
<accession>A0AA88HKG8</accession>
<dbReference type="PANTHER" id="PTHR10332:SF80">
    <property type="entry name" value="EQUILIBRATIVE NUCLEOSIDE TRANSPORTER 2, ISOFORM A"/>
    <property type="match status" value="1"/>
</dbReference>
<keyword evidence="6 8" id="KW-0472">Membrane</keyword>
<dbReference type="Proteomes" id="UP001187531">
    <property type="component" value="Unassembled WGS sequence"/>
</dbReference>
<proteinExistence type="inferred from homology"/>
<dbReference type="GO" id="GO:0005886">
    <property type="term" value="C:plasma membrane"/>
    <property type="evidence" value="ECO:0007669"/>
    <property type="project" value="TreeGrafter"/>
</dbReference>
<evidence type="ECO:0000256" key="7">
    <source>
        <dbReference type="SAM" id="MobiDB-lite"/>
    </source>
</evidence>
<protein>
    <recommendedName>
        <fullName evidence="11">Equilibrative nucleoside transporter 1</fullName>
    </recommendedName>
</protein>
<feature type="transmembrane region" description="Helical" evidence="8">
    <location>
        <begin position="377"/>
        <end position="396"/>
    </location>
</feature>
<dbReference type="SUPFAM" id="SSF103473">
    <property type="entry name" value="MFS general substrate transporter"/>
    <property type="match status" value="1"/>
</dbReference>
<name>A0AA88HKG8_ARTSF</name>
<evidence type="ECO:0000313" key="10">
    <source>
        <dbReference type="Proteomes" id="UP001187531"/>
    </source>
</evidence>
<keyword evidence="5 8" id="KW-1133">Transmembrane helix</keyword>
<feature type="transmembrane region" description="Helical" evidence="8">
    <location>
        <begin position="211"/>
        <end position="231"/>
    </location>
</feature>
<dbReference type="InterPro" id="IPR002259">
    <property type="entry name" value="Eqnu_transpt"/>
</dbReference>
<feature type="transmembrane region" description="Helical" evidence="8">
    <location>
        <begin position="152"/>
        <end position="172"/>
    </location>
</feature>
<keyword evidence="10" id="KW-1185">Reference proteome</keyword>
<feature type="transmembrane region" description="Helical" evidence="8">
    <location>
        <begin position="184"/>
        <end position="205"/>
    </location>
</feature>
<keyword evidence="4 8" id="KW-0812">Transmembrane</keyword>
<evidence type="ECO:0000256" key="6">
    <source>
        <dbReference type="ARBA" id="ARBA00023136"/>
    </source>
</evidence>
<dbReference type="GO" id="GO:0005337">
    <property type="term" value="F:nucleoside transmembrane transporter activity"/>
    <property type="evidence" value="ECO:0007669"/>
    <property type="project" value="InterPro"/>
</dbReference>
<dbReference type="PRINTS" id="PR01130">
    <property type="entry name" value="DERENTRNSPRT"/>
</dbReference>
<evidence type="ECO:0000256" key="8">
    <source>
        <dbReference type="SAM" id="Phobius"/>
    </source>
</evidence>
<dbReference type="EMBL" id="JAVRJZ010000016">
    <property type="protein sequence ID" value="KAK2710658.1"/>
    <property type="molecule type" value="Genomic_DNA"/>
</dbReference>
<dbReference type="Pfam" id="PF01733">
    <property type="entry name" value="Nucleoside_tran"/>
    <property type="match status" value="1"/>
</dbReference>
<comment type="similarity">
    <text evidence="2">Belongs to the SLC29A/ENT transporter (TC 2.A.57) family.</text>
</comment>
<feature type="transmembrane region" description="Helical" evidence="8">
    <location>
        <begin position="408"/>
        <end position="425"/>
    </location>
</feature>
<feature type="transmembrane region" description="Helical" evidence="8">
    <location>
        <begin position="445"/>
        <end position="469"/>
    </location>
</feature>
<dbReference type="Gene3D" id="1.20.1250.20">
    <property type="entry name" value="MFS general substrate transporter like domains"/>
    <property type="match status" value="1"/>
</dbReference>
<feature type="transmembrane region" description="Helical" evidence="8">
    <location>
        <begin position="339"/>
        <end position="357"/>
    </location>
</feature>
<feature type="transmembrane region" description="Helical" evidence="8">
    <location>
        <begin position="279"/>
        <end position="300"/>
    </location>
</feature>